<dbReference type="InterPro" id="IPR002197">
    <property type="entry name" value="HTH_Fis"/>
</dbReference>
<reference evidence="9" key="1">
    <citation type="journal article" date="2015" name="PeerJ">
        <title>First genomic representation of candidate bacterial phylum KSB3 points to enhanced environmental sensing as a trigger of wastewater bulking.</title>
        <authorList>
            <person name="Sekiguchi Y."/>
            <person name="Ohashi A."/>
            <person name="Parks D.H."/>
            <person name="Yamauchi T."/>
            <person name="Tyson G.W."/>
            <person name="Hugenholtz P."/>
        </authorList>
    </citation>
    <scope>NUCLEOTIDE SEQUENCE [LARGE SCALE GENOMIC DNA]</scope>
</reference>
<keyword evidence="3" id="KW-0805">Transcription regulation</keyword>
<dbReference type="CDD" id="cd19920">
    <property type="entry name" value="REC_PA4781-like"/>
    <property type="match status" value="1"/>
</dbReference>
<dbReference type="PROSITE" id="PS50110">
    <property type="entry name" value="RESPONSE_REGULATORY"/>
    <property type="match status" value="1"/>
</dbReference>
<dbReference type="InterPro" id="IPR002078">
    <property type="entry name" value="Sigma_54_int"/>
</dbReference>
<keyword evidence="2" id="KW-0067">ATP-binding</keyword>
<sequence>MNTMNILAANILLIDDNPQNLAALSRILAEQQYQVRTAINGQVALKSIQHRPPDLILLDIMMPNMDGYEVCSVLKAQEETRDIPIIFLSALDAPLDKVKAFQVGGVDYITKPFQMDEVVARVQTHLALKLMREQLQAQNRELEVYRHHLEELVEQRTEELRQVNAHLHGEIAERTRVEEALRASEQQYRMMAEQVQHGIAILQDQKIVFCNAAFLSIAARPAKQVLEQNILEFFPEMARQRIGMFLQSQEKPSLEWQEQLRRNGDKLWVELEQKAIRWNGQPAVLLTVRDVHEYKLRELRLEDERERLQKENTTFKSTLTERYRFGELIGKSQAMQRVYELTMSAAASDVNALIVGESGTGKELIARTIYQISARKQQAFVAVNCASIPETLFEREFFGHRKGAFTGADRDKAGLFDQAHRGVLFLDEVTELTPGMQAKLLRVLQSGEYFPLGSTTPKQANVLLIAATNKDYKALLQQGKMREDFFYRVCVIEIPVPPLRERKDDLPLLIDHFLELARRKRELLSANAPRIPDTLPGHVAESLYRYDWPGNVRELQNTIQRYLATQHLDSNLPLIQQNASARALLSPSLPNFEGGSLTDAMNAFEKQVILDALEKNQYHKIQTAKMLGIPRSTLHRKIKELGIAEGE</sequence>
<dbReference type="GO" id="GO:0000160">
    <property type="term" value="P:phosphorelay signal transduction system"/>
    <property type="evidence" value="ECO:0007669"/>
    <property type="project" value="InterPro"/>
</dbReference>
<keyword evidence="5" id="KW-0597">Phosphoprotein</keyword>
<dbReference type="PANTHER" id="PTHR32071">
    <property type="entry name" value="TRANSCRIPTIONAL REGULATORY PROTEIN"/>
    <property type="match status" value="1"/>
</dbReference>
<dbReference type="NCBIfam" id="TIGR00229">
    <property type="entry name" value="sensory_box"/>
    <property type="match status" value="1"/>
</dbReference>
<dbReference type="PRINTS" id="PR01590">
    <property type="entry name" value="HTHFIS"/>
</dbReference>
<evidence type="ECO:0000259" key="7">
    <source>
        <dbReference type="PROSITE" id="PS50045"/>
    </source>
</evidence>
<organism evidence="9">
    <name type="scientific">Candidatus Moduliflexus flocculans</name>
    <dbReference type="NCBI Taxonomy" id="1499966"/>
    <lineage>
        <taxon>Bacteria</taxon>
        <taxon>Candidatus Moduliflexota</taxon>
        <taxon>Candidatus Moduliflexia</taxon>
        <taxon>Candidatus Moduliflexales</taxon>
        <taxon>Candidatus Moduliflexaceae</taxon>
    </lineage>
</organism>
<dbReference type="GO" id="GO:0006355">
    <property type="term" value="P:regulation of DNA-templated transcription"/>
    <property type="evidence" value="ECO:0007669"/>
    <property type="project" value="InterPro"/>
</dbReference>
<proteinExistence type="predicted"/>
<dbReference type="CDD" id="cd00009">
    <property type="entry name" value="AAA"/>
    <property type="match status" value="1"/>
</dbReference>
<dbReference type="InterPro" id="IPR011006">
    <property type="entry name" value="CheY-like_superfamily"/>
</dbReference>
<keyword evidence="6" id="KW-0175">Coiled coil</keyword>
<dbReference type="Gene3D" id="3.40.50.300">
    <property type="entry name" value="P-loop containing nucleotide triphosphate hydrolases"/>
    <property type="match status" value="1"/>
</dbReference>
<dbReference type="Gene3D" id="3.40.50.2300">
    <property type="match status" value="1"/>
</dbReference>
<dbReference type="Pfam" id="PF00158">
    <property type="entry name" value="Sigma54_activat"/>
    <property type="match status" value="1"/>
</dbReference>
<keyword evidence="1" id="KW-0547">Nucleotide-binding</keyword>
<evidence type="ECO:0000256" key="4">
    <source>
        <dbReference type="ARBA" id="ARBA00023163"/>
    </source>
</evidence>
<feature type="coiled-coil region" evidence="6">
    <location>
        <begin position="128"/>
        <end position="155"/>
    </location>
</feature>
<dbReference type="InterPro" id="IPR013767">
    <property type="entry name" value="PAS_fold"/>
</dbReference>
<dbReference type="SUPFAM" id="SSF46689">
    <property type="entry name" value="Homeodomain-like"/>
    <property type="match status" value="1"/>
</dbReference>
<feature type="modified residue" description="4-aspartylphosphate" evidence="5">
    <location>
        <position position="59"/>
    </location>
</feature>
<evidence type="ECO:0000256" key="2">
    <source>
        <dbReference type="ARBA" id="ARBA00022840"/>
    </source>
</evidence>
<dbReference type="FunFam" id="3.40.50.300:FF:000006">
    <property type="entry name" value="DNA-binding transcriptional regulator NtrC"/>
    <property type="match status" value="1"/>
</dbReference>
<dbReference type="SUPFAM" id="SSF52172">
    <property type="entry name" value="CheY-like"/>
    <property type="match status" value="1"/>
</dbReference>
<dbReference type="SMART" id="SM00091">
    <property type="entry name" value="PAS"/>
    <property type="match status" value="1"/>
</dbReference>
<protein>
    <submittedName>
        <fullName evidence="9">PAS modulated sigma54 specific transcriptional regulator, Fis family</fullName>
    </submittedName>
</protein>
<dbReference type="InterPro" id="IPR000014">
    <property type="entry name" value="PAS"/>
</dbReference>
<dbReference type="InterPro" id="IPR035965">
    <property type="entry name" value="PAS-like_dom_sf"/>
</dbReference>
<dbReference type="Pfam" id="PF00989">
    <property type="entry name" value="PAS"/>
    <property type="match status" value="1"/>
</dbReference>
<dbReference type="SMART" id="SM00448">
    <property type="entry name" value="REC"/>
    <property type="match status" value="1"/>
</dbReference>
<dbReference type="PROSITE" id="PS50045">
    <property type="entry name" value="SIGMA54_INTERACT_4"/>
    <property type="match status" value="1"/>
</dbReference>
<dbReference type="InterPro" id="IPR027417">
    <property type="entry name" value="P-loop_NTPase"/>
</dbReference>
<feature type="domain" description="Response regulatory" evidence="8">
    <location>
        <begin position="10"/>
        <end position="126"/>
    </location>
</feature>
<evidence type="ECO:0000313" key="10">
    <source>
        <dbReference type="Proteomes" id="UP000030700"/>
    </source>
</evidence>
<dbReference type="STRING" id="1499966.U14_02671"/>
<dbReference type="Gene3D" id="3.30.450.20">
    <property type="entry name" value="PAS domain"/>
    <property type="match status" value="1"/>
</dbReference>
<accession>A0A081BM11</accession>
<dbReference type="SUPFAM" id="SSF55785">
    <property type="entry name" value="PYP-like sensor domain (PAS domain)"/>
    <property type="match status" value="1"/>
</dbReference>
<dbReference type="EMBL" id="DF820457">
    <property type="protein sequence ID" value="GAK51427.1"/>
    <property type="molecule type" value="Genomic_DNA"/>
</dbReference>
<dbReference type="PROSITE" id="PS00688">
    <property type="entry name" value="SIGMA54_INTERACT_3"/>
    <property type="match status" value="1"/>
</dbReference>
<keyword evidence="4" id="KW-0804">Transcription</keyword>
<evidence type="ECO:0000256" key="3">
    <source>
        <dbReference type="ARBA" id="ARBA00023015"/>
    </source>
</evidence>
<dbReference type="InterPro" id="IPR001789">
    <property type="entry name" value="Sig_transdc_resp-reg_receiver"/>
</dbReference>
<name>A0A081BM11_9BACT</name>
<dbReference type="GO" id="GO:0043565">
    <property type="term" value="F:sequence-specific DNA binding"/>
    <property type="evidence" value="ECO:0007669"/>
    <property type="project" value="InterPro"/>
</dbReference>
<keyword evidence="10" id="KW-1185">Reference proteome</keyword>
<evidence type="ECO:0000256" key="1">
    <source>
        <dbReference type="ARBA" id="ARBA00022741"/>
    </source>
</evidence>
<dbReference type="InterPro" id="IPR009057">
    <property type="entry name" value="Homeodomain-like_sf"/>
</dbReference>
<dbReference type="AlphaFoldDB" id="A0A081BM11"/>
<evidence type="ECO:0000256" key="6">
    <source>
        <dbReference type="SAM" id="Coils"/>
    </source>
</evidence>
<feature type="domain" description="Sigma-54 factor interaction" evidence="7">
    <location>
        <begin position="328"/>
        <end position="564"/>
    </location>
</feature>
<dbReference type="Gene3D" id="1.10.8.60">
    <property type="match status" value="1"/>
</dbReference>
<dbReference type="Proteomes" id="UP000030700">
    <property type="component" value="Unassembled WGS sequence"/>
</dbReference>
<dbReference type="Pfam" id="PF02954">
    <property type="entry name" value="HTH_8"/>
    <property type="match status" value="1"/>
</dbReference>
<dbReference type="SUPFAM" id="SSF52540">
    <property type="entry name" value="P-loop containing nucleoside triphosphate hydrolases"/>
    <property type="match status" value="1"/>
</dbReference>
<dbReference type="Pfam" id="PF25601">
    <property type="entry name" value="AAA_lid_14"/>
    <property type="match status" value="1"/>
</dbReference>
<dbReference type="Gene3D" id="1.10.10.60">
    <property type="entry name" value="Homeodomain-like"/>
    <property type="match status" value="1"/>
</dbReference>
<dbReference type="InterPro" id="IPR003593">
    <property type="entry name" value="AAA+_ATPase"/>
</dbReference>
<evidence type="ECO:0000313" key="9">
    <source>
        <dbReference type="EMBL" id="GAK51427.1"/>
    </source>
</evidence>
<dbReference type="CDD" id="cd00130">
    <property type="entry name" value="PAS"/>
    <property type="match status" value="1"/>
</dbReference>
<evidence type="ECO:0000259" key="8">
    <source>
        <dbReference type="PROSITE" id="PS50110"/>
    </source>
</evidence>
<dbReference type="InterPro" id="IPR058031">
    <property type="entry name" value="AAA_lid_NorR"/>
</dbReference>
<gene>
    <name evidence="9" type="ORF">U14_02671</name>
</gene>
<dbReference type="InterPro" id="IPR025944">
    <property type="entry name" value="Sigma_54_int_dom_CS"/>
</dbReference>
<dbReference type="SMART" id="SM00382">
    <property type="entry name" value="AAA"/>
    <property type="match status" value="1"/>
</dbReference>
<dbReference type="Pfam" id="PF00072">
    <property type="entry name" value="Response_reg"/>
    <property type="match status" value="1"/>
</dbReference>
<dbReference type="HOGENOM" id="CLU_000445_0_6_0"/>
<dbReference type="GO" id="GO:0005524">
    <property type="term" value="F:ATP binding"/>
    <property type="evidence" value="ECO:0007669"/>
    <property type="project" value="UniProtKB-KW"/>
</dbReference>
<evidence type="ECO:0000256" key="5">
    <source>
        <dbReference type="PROSITE-ProRule" id="PRU00169"/>
    </source>
</evidence>